<dbReference type="OrthoDB" id="10251809at2759"/>
<dbReference type="Pfam" id="PF24681">
    <property type="entry name" value="Kelch_KLHDC2_KLHL20_DRC7"/>
    <property type="match status" value="1"/>
</dbReference>
<dbReference type="PANTHER" id="PTHR46093:SF18">
    <property type="entry name" value="FIBRONECTIN TYPE-III DOMAIN-CONTAINING PROTEIN"/>
    <property type="match status" value="1"/>
</dbReference>
<keyword evidence="2" id="KW-0677">Repeat</keyword>
<dbReference type="EMBL" id="SFCI01000504">
    <property type="protein sequence ID" value="TFY79419.1"/>
    <property type="molecule type" value="Genomic_DNA"/>
</dbReference>
<evidence type="ECO:0000256" key="2">
    <source>
        <dbReference type="ARBA" id="ARBA00022737"/>
    </source>
</evidence>
<dbReference type="STRING" id="135208.A0A4Z0A0V7"/>
<proteinExistence type="predicted"/>
<evidence type="ECO:0000256" key="1">
    <source>
        <dbReference type="ARBA" id="ARBA00022441"/>
    </source>
</evidence>
<accession>A0A4Z0A0V7</accession>
<feature type="compositionally biased region" description="Low complexity" evidence="3">
    <location>
        <begin position="105"/>
        <end position="141"/>
    </location>
</feature>
<name>A0A4Z0A0V7_9AGAM</name>
<feature type="region of interest" description="Disordered" evidence="3">
    <location>
        <begin position="158"/>
        <end position="180"/>
    </location>
</feature>
<keyword evidence="5" id="KW-1185">Reference proteome</keyword>
<reference evidence="4 5" key="1">
    <citation type="submission" date="2019-02" db="EMBL/GenBank/DDBJ databases">
        <title>Genome sequencing of the rare red list fungi Hericium alpestre (H. flagellum).</title>
        <authorList>
            <person name="Buettner E."/>
            <person name="Kellner H."/>
        </authorList>
    </citation>
    <scope>NUCLEOTIDE SEQUENCE [LARGE SCALE GENOMIC DNA]</scope>
    <source>
        <strain evidence="4 5">DSM 108284</strain>
    </source>
</reference>
<protein>
    <submittedName>
        <fullName evidence="4">Uncharacterized protein</fullName>
    </submittedName>
</protein>
<evidence type="ECO:0000313" key="5">
    <source>
        <dbReference type="Proteomes" id="UP000298061"/>
    </source>
</evidence>
<comment type="caution">
    <text evidence="4">The sequence shown here is derived from an EMBL/GenBank/DDBJ whole genome shotgun (WGS) entry which is preliminary data.</text>
</comment>
<sequence length="286" mass="30697">MSFFSRKKNSNEKQQAQQQAAIRDSAHETYGYPLFLTSITTSLTSLNMFRSPPVQPNLAAGPASISQGPAVVGAVRPPRPNTNTNTNTNTNGAPIPNGVVANALPPSQQAPMQQQTPPQQQQSPAESLQSPPQQQSSQPQRPVYPWSARRLHLQPPVVLPKAGVPPSTQPSPSPFPRYGHALPSHATPAGELFLFGGLVHETARNDLYVFSTRDLSATMLQTKGELPSTRVGHASALVSSVLVVWGGDTKTDARAKPGDKQDEALYLLNLVSREWTRVNVSGPGPV</sequence>
<evidence type="ECO:0000256" key="3">
    <source>
        <dbReference type="SAM" id="MobiDB-lite"/>
    </source>
</evidence>
<feature type="compositionally biased region" description="Low complexity" evidence="3">
    <location>
        <begin position="69"/>
        <end position="91"/>
    </location>
</feature>
<dbReference type="Proteomes" id="UP000298061">
    <property type="component" value="Unassembled WGS sequence"/>
</dbReference>
<dbReference type="SUPFAM" id="SSF117281">
    <property type="entry name" value="Kelch motif"/>
    <property type="match status" value="1"/>
</dbReference>
<keyword evidence="1" id="KW-0880">Kelch repeat</keyword>
<gene>
    <name evidence="4" type="ORF">EWM64_g4592</name>
</gene>
<feature type="region of interest" description="Disordered" evidence="3">
    <location>
        <begin position="69"/>
        <end position="143"/>
    </location>
</feature>
<evidence type="ECO:0000313" key="4">
    <source>
        <dbReference type="EMBL" id="TFY79419.1"/>
    </source>
</evidence>
<feature type="region of interest" description="Disordered" evidence="3">
    <location>
        <begin position="1"/>
        <end position="22"/>
    </location>
</feature>
<dbReference type="Gene3D" id="2.120.10.80">
    <property type="entry name" value="Kelch-type beta propeller"/>
    <property type="match status" value="1"/>
</dbReference>
<feature type="non-terminal residue" evidence="4">
    <location>
        <position position="286"/>
    </location>
</feature>
<dbReference type="AlphaFoldDB" id="A0A4Z0A0V7"/>
<organism evidence="4 5">
    <name type="scientific">Hericium alpestre</name>
    <dbReference type="NCBI Taxonomy" id="135208"/>
    <lineage>
        <taxon>Eukaryota</taxon>
        <taxon>Fungi</taxon>
        <taxon>Dikarya</taxon>
        <taxon>Basidiomycota</taxon>
        <taxon>Agaricomycotina</taxon>
        <taxon>Agaricomycetes</taxon>
        <taxon>Russulales</taxon>
        <taxon>Hericiaceae</taxon>
        <taxon>Hericium</taxon>
    </lineage>
</organism>
<dbReference type="InterPro" id="IPR015915">
    <property type="entry name" value="Kelch-typ_b-propeller"/>
</dbReference>
<dbReference type="PANTHER" id="PTHR46093">
    <property type="entry name" value="ACYL-COA-BINDING DOMAIN-CONTAINING PROTEIN 5"/>
    <property type="match status" value="1"/>
</dbReference>